<dbReference type="Proteomes" id="UP000006457">
    <property type="component" value="Unassembled WGS sequence"/>
</dbReference>
<dbReference type="GO" id="GO:0046047">
    <property type="term" value="P:TTP catabolic process"/>
    <property type="evidence" value="ECO:0007669"/>
    <property type="project" value="TreeGrafter"/>
</dbReference>
<feature type="domain" description="NTP pyrophosphohydrolase MazG-like" evidence="5">
    <location>
        <begin position="168"/>
        <end position="227"/>
    </location>
</feature>
<dbReference type="EC" id="3.6.1.8" evidence="3"/>
<sequence length="264" mass="30825">MAQDIQKLKQIVAKLRDPNGGCPWDLKQNYDTMIPCLIEESYEVIEAIRQKNTVDLREELGDLLMQVVFLSQLASEENKFTLEDVINDICNKLVYRHPHVFGDKSASNEQEALQNWNMMKAKEAKNQAHTSILDNVPFSFPALLRAEKLQKKCSKVGFDWDELLPVIEKVEEELQEVKQELNKKVPSQEKIEEEVGDLFFATVNLSRHLKVQAEESLRKANHKFERRFRALETKLQMQNKSFEDTTLAEMDMLWDEVKKQENQE</sequence>
<dbReference type="InterPro" id="IPR004518">
    <property type="entry name" value="MazG-like_dom"/>
</dbReference>
<proteinExistence type="inferred from homology"/>
<dbReference type="PANTHER" id="PTHR30522">
    <property type="entry name" value="NUCLEOSIDE TRIPHOSPHATE PYROPHOSPHOHYDROLASE"/>
    <property type="match status" value="1"/>
</dbReference>
<protein>
    <recommendedName>
        <fullName evidence="4">Nucleoside triphosphate pyrophosphohydrolase</fullName>
        <ecNumber evidence="3">3.6.1.8</ecNumber>
    </recommendedName>
</protein>
<dbReference type="CDD" id="cd11529">
    <property type="entry name" value="NTP-PPase_MazG_Cterm"/>
    <property type="match status" value="1"/>
</dbReference>
<dbReference type="FunFam" id="1.10.287.1080:FF:000001">
    <property type="entry name" value="Nucleoside triphosphate pyrophosphohydrolase"/>
    <property type="match status" value="1"/>
</dbReference>
<keyword evidence="7" id="KW-1185">Reference proteome</keyword>
<comment type="caution">
    <text evidence="6">The sequence shown here is derived from an EMBL/GenBank/DDBJ whole genome shotgun (WGS) entry which is preliminary data.</text>
</comment>
<dbReference type="AlphaFoldDB" id="I3D6J9"/>
<dbReference type="GO" id="GO:0006203">
    <property type="term" value="P:dGTP catabolic process"/>
    <property type="evidence" value="ECO:0007669"/>
    <property type="project" value="TreeGrafter"/>
</dbReference>
<dbReference type="NCBIfam" id="NF007113">
    <property type="entry name" value="PRK09562.1"/>
    <property type="match status" value="1"/>
</dbReference>
<reference evidence="6 7" key="1">
    <citation type="submission" date="2012-03" db="EMBL/GenBank/DDBJ databases">
        <authorList>
            <person name="Harkins D.M."/>
            <person name="Madupu R."/>
            <person name="Durkin A.S."/>
            <person name="Torralba M."/>
            <person name="Methe B."/>
            <person name="Sutton G.G."/>
            <person name="Nelson K.E."/>
        </authorList>
    </citation>
    <scope>NUCLEOTIDE SEQUENCE [LARGE SCALE GENOMIC DNA]</scope>
    <source>
        <strain evidence="6 7">CCUG 2042</strain>
    </source>
</reference>
<dbReference type="FunFam" id="1.10.287.1080:FF:000003">
    <property type="entry name" value="Nucleoside triphosphate pyrophosphohydrolase"/>
    <property type="match status" value="1"/>
</dbReference>
<evidence type="ECO:0000256" key="4">
    <source>
        <dbReference type="ARBA" id="ARBA00074799"/>
    </source>
</evidence>
<dbReference type="OrthoDB" id="9808939at2"/>
<dbReference type="GO" id="GO:0046061">
    <property type="term" value="P:dATP catabolic process"/>
    <property type="evidence" value="ECO:0007669"/>
    <property type="project" value="TreeGrafter"/>
</dbReference>
<dbReference type="GO" id="GO:0046081">
    <property type="term" value="P:dUTP catabolic process"/>
    <property type="evidence" value="ECO:0007669"/>
    <property type="project" value="TreeGrafter"/>
</dbReference>
<dbReference type="PANTHER" id="PTHR30522:SF0">
    <property type="entry name" value="NUCLEOSIDE TRIPHOSPHATE PYROPHOSPHOHYDROLASE"/>
    <property type="match status" value="1"/>
</dbReference>
<name>I3D6J9_9PAST</name>
<dbReference type="PATRIC" id="fig|1095749.3.peg.2037"/>
<dbReference type="InterPro" id="IPR011551">
    <property type="entry name" value="NTP_PyrPHydrolase_MazG"/>
</dbReference>
<dbReference type="Gene3D" id="1.10.287.1080">
    <property type="entry name" value="MazG-like"/>
    <property type="match status" value="2"/>
</dbReference>
<dbReference type="CDD" id="cd11528">
    <property type="entry name" value="NTP-PPase_MazG_Nterm"/>
    <property type="match status" value="1"/>
</dbReference>
<dbReference type="InterPro" id="IPR048015">
    <property type="entry name" value="NTP-PPase_MazG-like_N"/>
</dbReference>
<evidence type="ECO:0000259" key="5">
    <source>
        <dbReference type="Pfam" id="PF03819"/>
    </source>
</evidence>
<dbReference type="GO" id="GO:0006950">
    <property type="term" value="P:response to stress"/>
    <property type="evidence" value="ECO:0007669"/>
    <property type="project" value="UniProtKB-ARBA"/>
</dbReference>
<evidence type="ECO:0000313" key="7">
    <source>
        <dbReference type="Proteomes" id="UP000006457"/>
    </source>
</evidence>
<dbReference type="GO" id="GO:0046052">
    <property type="term" value="P:UTP catabolic process"/>
    <property type="evidence" value="ECO:0007669"/>
    <property type="project" value="TreeGrafter"/>
</dbReference>
<gene>
    <name evidence="6" type="ORF">HMPREF1052_0700</name>
</gene>
<comment type="similarity">
    <text evidence="2">Belongs to the nucleoside triphosphate pyrophosphohydrolase family.</text>
</comment>
<evidence type="ECO:0000256" key="1">
    <source>
        <dbReference type="ARBA" id="ARBA00052141"/>
    </source>
</evidence>
<evidence type="ECO:0000313" key="6">
    <source>
        <dbReference type="EMBL" id="EIJ67342.1"/>
    </source>
</evidence>
<evidence type="ECO:0000256" key="2">
    <source>
        <dbReference type="ARBA" id="ARBA00061115"/>
    </source>
</evidence>
<dbReference type="GO" id="GO:0047693">
    <property type="term" value="F:ATP diphosphatase activity"/>
    <property type="evidence" value="ECO:0007669"/>
    <property type="project" value="UniProtKB-EC"/>
</dbReference>
<dbReference type="InterPro" id="IPR048011">
    <property type="entry name" value="NTP-PPase_MazG-like_C"/>
</dbReference>
<dbReference type="RefSeq" id="WP_005761818.1">
    <property type="nucleotide sequence ID" value="NZ_AJSX01000047.1"/>
</dbReference>
<dbReference type="EMBL" id="AJSX01000047">
    <property type="protein sequence ID" value="EIJ67342.1"/>
    <property type="molecule type" value="Genomic_DNA"/>
</dbReference>
<comment type="catalytic activity">
    <reaction evidence="1">
        <text>ATP + H2O = AMP + diphosphate + H(+)</text>
        <dbReference type="Rhea" id="RHEA:14245"/>
        <dbReference type="ChEBI" id="CHEBI:15377"/>
        <dbReference type="ChEBI" id="CHEBI:15378"/>
        <dbReference type="ChEBI" id="CHEBI:30616"/>
        <dbReference type="ChEBI" id="CHEBI:33019"/>
        <dbReference type="ChEBI" id="CHEBI:456215"/>
        <dbReference type="EC" id="3.6.1.8"/>
    </reaction>
</comment>
<dbReference type="eggNOG" id="COG3956">
    <property type="taxonomic scope" value="Bacteria"/>
</dbReference>
<dbReference type="Pfam" id="PF03819">
    <property type="entry name" value="MazG"/>
    <property type="match status" value="2"/>
</dbReference>
<organism evidence="6 7">
    <name type="scientific">Pasteurella bettyae CCUG 2042</name>
    <dbReference type="NCBI Taxonomy" id="1095749"/>
    <lineage>
        <taxon>Bacteria</taxon>
        <taxon>Pseudomonadati</taxon>
        <taxon>Pseudomonadota</taxon>
        <taxon>Gammaproteobacteria</taxon>
        <taxon>Pasteurellales</taxon>
        <taxon>Pasteurellaceae</taxon>
        <taxon>Pasteurella</taxon>
    </lineage>
</organism>
<dbReference type="NCBIfam" id="TIGR00444">
    <property type="entry name" value="mazG"/>
    <property type="match status" value="1"/>
</dbReference>
<accession>I3D6J9</accession>
<feature type="domain" description="NTP pyrophosphohydrolase MazG-like" evidence="5">
    <location>
        <begin position="28"/>
        <end position="101"/>
    </location>
</feature>
<dbReference type="SUPFAM" id="SSF101386">
    <property type="entry name" value="all-alpha NTP pyrophosphatases"/>
    <property type="match status" value="2"/>
</dbReference>
<dbReference type="GO" id="GO:0046076">
    <property type="term" value="P:dTTP catabolic process"/>
    <property type="evidence" value="ECO:0007669"/>
    <property type="project" value="TreeGrafter"/>
</dbReference>
<evidence type="ECO:0000256" key="3">
    <source>
        <dbReference type="ARBA" id="ARBA00066372"/>
    </source>
</evidence>